<protein>
    <submittedName>
        <fullName evidence="1">Uncharacterized protein</fullName>
    </submittedName>
</protein>
<name>A0A5J5IT81_9MICO</name>
<gene>
    <name evidence="1" type="ORF">F6B42_00745</name>
</gene>
<dbReference type="Proteomes" id="UP000327039">
    <property type="component" value="Unassembled WGS sequence"/>
</dbReference>
<accession>A0A5J5IT81</accession>
<dbReference type="RefSeq" id="WP_150417688.1">
    <property type="nucleotide sequence ID" value="NZ_VYRZ01000001.1"/>
</dbReference>
<dbReference type="EMBL" id="VYRZ01000001">
    <property type="protein sequence ID" value="KAA9089068.1"/>
    <property type="molecule type" value="Genomic_DNA"/>
</dbReference>
<organism evidence="1 2">
    <name type="scientific">Microbacterium radiodurans</name>
    <dbReference type="NCBI Taxonomy" id="661398"/>
    <lineage>
        <taxon>Bacteria</taxon>
        <taxon>Bacillati</taxon>
        <taxon>Actinomycetota</taxon>
        <taxon>Actinomycetes</taxon>
        <taxon>Micrococcales</taxon>
        <taxon>Microbacteriaceae</taxon>
        <taxon>Microbacterium</taxon>
    </lineage>
</organism>
<sequence>MSPLEETRRGAPRRPGGGVVWARVEDGFHVGSTDGDFVGYIDRQPDGRWHAFDARSRMVGSFAVVTDAMRALSLPAAPAPETPPIDLWEMR</sequence>
<reference evidence="2" key="1">
    <citation type="submission" date="2019-09" db="EMBL/GenBank/DDBJ databases">
        <title>Mumia zhuanghuii sp. nov. isolated from the intestinal contents of plateau pika (Ochotona curzoniae) in the Qinghai-Tibet plateau of China.</title>
        <authorList>
            <person name="Tian Z."/>
        </authorList>
    </citation>
    <scope>NUCLEOTIDE SEQUENCE [LARGE SCALE GENOMIC DNA]</scope>
    <source>
        <strain evidence="2">DSM 25564</strain>
    </source>
</reference>
<evidence type="ECO:0000313" key="2">
    <source>
        <dbReference type="Proteomes" id="UP000327039"/>
    </source>
</evidence>
<dbReference type="AlphaFoldDB" id="A0A5J5IT81"/>
<keyword evidence="2" id="KW-1185">Reference proteome</keyword>
<dbReference type="OrthoDB" id="4774486at2"/>
<comment type="caution">
    <text evidence="1">The sequence shown here is derived from an EMBL/GenBank/DDBJ whole genome shotgun (WGS) entry which is preliminary data.</text>
</comment>
<evidence type="ECO:0000313" key="1">
    <source>
        <dbReference type="EMBL" id="KAA9089068.1"/>
    </source>
</evidence>
<proteinExistence type="predicted"/>